<evidence type="ECO:0000313" key="13">
    <source>
        <dbReference type="Proteomes" id="UP001283361"/>
    </source>
</evidence>
<evidence type="ECO:0000256" key="3">
    <source>
        <dbReference type="ARBA" id="ARBA00022989"/>
    </source>
</evidence>
<keyword evidence="6 8" id="KW-0675">Receptor</keyword>
<dbReference type="Proteomes" id="UP001283361">
    <property type="component" value="Unassembled WGS sequence"/>
</dbReference>
<organism evidence="12 13">
    <name type="scientific">Elysia crispata</name>
    <name type="common">lettuce slug</name>
    <dbReference type="NCBI Taxonomy" id="231223"/>
    <lineage>
        <taxon>Eukaryota</taxon>
        <taxon>Metazoa</taxon>
        <taxon>Spiralia</taxon>
        <taxon>Lophotrochozoa</taxon>
        <taxon>Mollusca</taxon>
        <taxon>Gastropoda</taxon>
        <taxon>Heterobranchia</taxon>
        <taxon>Euthyneura</taxon>
        <taxon>Panpulmonata</taxon>
        <taxon>Sacoglossa</taxon>
        <taxon>Placobranchoidea</taxon>
        <taxon>Plakobranchidae</taxon>
        <taxon>Elysia</taxon>
    </lineage>
</organism>
<sequence length="1236" mass="137937">MMLSAALYRLNLCATRPVPKHRVTHAMMLSAALYRLNLCATRPVPKHRVTHAMMLSAALYRLNLCATRPVPKHRVTHAMMLSAALYRLNLCATRPVPKHRVTHAMMLSAALYRLNLCATRPVPKHRVTHAMMLSAGLYRLNLCATRPVPKHRVTHAMMLSAALYRLNLCATRPVPKHRVTHAMMLSAALYRLNLCATRPVPKHRVTHAMMLSAALYRLNLCATRPVPKHRVTHAMMLSAALYRLNLCATRPVPKHRVTHAMMLSAALYRLNLCATRPVPKHRVTHAMMLSAALYRLNLCATRPVPKHRVTHAMMLSAALYRLNLCATRPVPKHRVTHAMMLSAALYRLNLCATRPVPKHRVTHAMMLSAALYRLNLCATRPVPKHRVTHAMMLSAALYRLNLCATRPVPKQIILELLTKKIDFLAPLESKNKYVNLFRFINMFTSLGSIFTLLFIAIDRYRKVCLPFKRQLHMRHMKVFIVPVIMGGALLFAWPSLLVYGLRSAETGYPGLRGRDCSAAEALRGTLFPLIFNSVLFGGFIVIVAALAGLYFQVLRGVRRLNRNRLMRSRRSANGSDSAGSLTSTPRHAREMRRNEYREKQRQKDKAREPVLNEDIAEDHICVESLKNSCKEKGGGKGGGEGSEGIEDSTLKCNSQEESLHIKTVKGIMASGNSYRVDIHSGYGDEYGDNSCFHRDANHICSMDKAHCVTISKQDEPEAPDKSPNCETSLDLALRNRQKDTGVAREESKFLKCSRRHFKRQFSFPVARTYHKFDEPDVTSSSSAPENSRKSPLMKILRGSLYSGSQISDSCPILHHVTSGELTPGRSNGGYSFSPSVKKLSGTCGRRQIARDVVQGQHVTLKDFDTTETVTSSPNYKLHELKSPKPIRHFHVTVVKKEKCETNGLKKLQHDPSERSRLSPKCTFDLYRYSEETEKCDHFICGHKLSTSRKDKILRFDIDTKTNLETPEENRITVDISLCPEKDKNFDENFSSALLTENGRNGIRKVEDPMTCGGEKISGKSTAISRNSAYSEPGEIPPGVKSKKSVLSMNRSRVFRPLSMCRSNCRDVETSSPPATAMATASKPELAVEAAASSSSFAVSLASSCTLDSHYSRVSSSPPDDFERSTSSSATLSSYPRHRHNDSRKLRGHRGHGPRSRTTTIALLVTLIFVASFLPHLCLQAAQLVNEGFAANLGGSASLAYNTFLRSYFINSAANPVLYGILNVKFSAEVRALIGRG</sequence>
<feature type="transmembrane region" description="Helical" evidence="10">
    <location>
        <begin position="1158"/>
        <end position="1176"/>
    </location>
</feature>
<evidence type="ECO:0000256" key="2">
    <source>
        <dbReference type="ARBA" id="ARBA00022692"/>
    </source>
</evidence>
<feature type="transmembrane region" description="Helical" evidence="10">
    <location>
        <begin position="478"/>
        <end position="501"/>
    </location>
</feature>
<feature type="region of interest" description="Disordered" evidence="9">
    <location>
        <begin position="568"/>
        <end position="609"/>
    </location>
</feature>
<dbReference type="CDD" id="cd00637">
    <property type="entry name" value="7tm_classA_rhodopsin-like"/>
    <property type="match status" value="2"/>
</dbReference>
<keyword evidence="13" id="KW-1185">Reference proteome</keyword>
<evidence type="ECO:0000313" key="12">
    <source>
        <dbReference type="EMBL" id="KAK3770923.1"/>
    </source>
</evidence>
<evidence type="ECO:0000256" key="8">
    <source>
        <dbReference type="RuleBase" id="RU000688"/>
    </source>
</evidence>
<name>A0AAE1DIR7_9GAST</name>
<evidence type="ECO:0000256" key="6">
    <source>
        <dbReference type="ARBA" id="ARBA00023170"/>
    </source>
</evidence>
<evidence type="ECO:0000256" key="10">
    <source>
        <dbReference type="SAM" id="Phobius"/>
    </source>
</evidence>
<evidence type="ECO:0000256" key="7">
    <source>
        <dbReference type="ARBA" id="ARBA00023224"/>
    </source>
</evidence>
<feature type="compositionally biased region" description="Basic and acidic residues" evidence="9">
    <location>
        <begin position="587"/>
        <end position="609"/>
    </location>
</feature>
<evidence type="ECO:0000256" key="5">
    <source>
        <dbReference type="ARBA" id="ARBA00023136"/>
    </source>
</evidence>
<dbReference type="PROSITE" id="PS00237">
    <property type="entry name" value="G_PROTEIN_RECEP_F1_1"/>
    <property type="match status" value="1"/>
</dbReference>
<comment type="subcellular location">
    <subcellularLocation>
        <location evidence="1">Membrane</location>
        <topology evidence="1">Multi-pass membrane protein</topology>
    </subcellularLocation>
</comment>
<dbReference type="AlphaFoldDB" id="A0AAE1DIR7"/>
<evidence type="ECO:0000256" key="9">
    <source>
        <dbReference type="SAM" id="MobiDB-lite"/>
    </source>
</evidence>
<reference evidence="12" key="1">
    <citation type="journal article" date="2023" name="G3 (Bethesda)">
        <title>A reference genome for the long-term kleptoplast-retaining sea slug Elysia crispata morphotype clarki.</title>
        <authorList>
            <person name="Eastman K.E."/>
            <person name="Pendleton A.L."/>
            <person name="Shaikh M.A."/>
            <person name="Suttiyut T."/>
            <person name="Ogas R."/>
            <person name="Tomko P."/>
            <person name="Gavelis G."/>
            <person name="Widhalm J.R."/>
            <person name="Wisecaver J.H."/>
        </authorList>
    </citation>
    <scope>NUCLEOTIDE SEQUENCE</scope>
    <source>
        <strain evidence="12">ECLA1</strain>
    </source>
</reference>
<protein>
    <recommendedName>
        <fullName evidence="11">G-protein coupled receptors family 1 profile domain-containing protein</fullName>
    </recommendedName>
</protein>
<dbReference type="GO" id="GO:0016020">
    <property type="term" value="C:membrane"/>
    <property type="evidence" value="ECO:0007669"/>
    <property type="project" value="UniProtKB-SubCell"/>
</dbReference>
<keyword evidence="4 8" id="KW-0297">G-protein coupled receptor</keyword>
<dbReference type="InterPro" id="IPR000276">
    <property type="entry name" value="GPCR_Rhodpsn"/>
</dbReference>
<dbReference type="SUPFAM" id="SSF81321">
    <property type="entry name" value="Family A G protein-coupled receptor-like"/>
    <property type="match status" value="2"/>
</dbReference>
<dbReference type="InterPro" id="IPR017452">
    <property type="entry name" value="GPCR_Rhodpsn_7TM"/>
</dbReference>
<feature type="region of interest" description="Disordered" evidence="9">
    <location>
        <begin position="1109"/>
        <end position="1154"/>
    </location>
</feature>
<dbReference type="PANTHER" id="PTHR24243:SF208">
    <property type="entry name" value="PYROKININ-1 RECEPTOR"/>
    <property type="match status" value="1"/>
</dbReference>
<keyword evidence="7 8" id="KW-0807">Transducer</keyword>
<dbReference type="Pfam" id="PF00001">
    <property type="entry name" value="7tm_1"/>
    <property type="match status" value="1"/>
</dbReference>
<gene>
    <name evidence="12" type="ORF">RRG08_032859</name>
</gene>
<feature type="compositionally biased region" description="Low complexity" evidence="9">
    <location>
        <begin position="1124"/>
        <end position="1133"/>
    </location>
</feature>
<feature type="transmembrane region" description="Helical" evidence="10">
    <location>
        <begin position="529"/>
        <end position="554"/>
    </location>
</feature>
<dbReference type="PROSITE" id="PS50262">
    <property type="entry name" value="G_PROTEIN_RECEP_F1_2"/>
    <property type="match status" value="1"/>
</dbReference>
<dbReference type="PRINTS" id="PR00237">
    <property type="entry name" value="GPCRRHODOPSN"/>
</dbReference>
<comment type="similarity">
    <text evidence="8">Belongs to the G-protein coupled receptor 1 family.</text>
</comment>
<proteinExistence type="inferred from homology"/>
<dbReference type="EMBL" id="JAWDGP010003784">
    <property type="protein sequence ID" value="KAK3770923.1"/>
    <property type="molecule type" value="Genomic_DNA"/>
</dbReference>
<dbReference type="GO" id="GO:0004930">
    <property type="term" value="F:G protein-coupled receptor activity"/>
    <property type="evidence" value="ECO:0007669"/>
    <property type="project" value="UniProtKB-KW"/>
</dbReference>
<feature type="domain" description="G-protein coupled receptors family 1 profile" evidence="11">
    <location>
        <begin position="362"/>
        <end position="572"/>
    </location>
</feature>
<feature type="transmembrane region" description="Helical" evidence="10">
    <location>
        <begin position="436"/>
        <end position="457"/>
    </location>
</feature>
<evidence type="ECO:0000256" key="4">
    <source>
        <dbReference type="ARBA" id="ARBA00023040"/>
    </source>
</evidence>
<keyword evidence="5 10" id="KW-0472">Membrane</keyword>
<feature type="compositionally biased region" description="Basic residues" evidence="9">
    <location>
        <begin position="1135"/>
        <end position="1154"/>
    </location>
</feature>
<dbReference type="PANTHER" id="PTHR24243">
    <property type="entry name" value="G-PROTEIN COUPLED RECEPTOR"/>
    <property type="match status" value="1"/>
</dbReference>
<evidence type="ECO:0000256" key="1">
    <source>
        <dbReference type="ARBA" id="ARBA00004141"/>
    </source>
</evidence>
<keyword evidence="2 8" id="KW-0812">Transmembrane</keyword>
<dbReference type="Gene3D" id="1.20.1070.10">
    <property type="entry name" value="Rhodopsin 7-helix transmembrane proteins"/>
    <property type="match status" value="2"/>
</dbReference>
<feature type="compositionally biased region" description="Polar residues" evidence="9">
    <location>
        <begin position="572"/>
        <end position="585"/>
    </location>
</feature>
<comment type="caution">
    <text evidence="12">The sequence shown here is derived from an EMBL/GenBank/DDBJ whole genome shotgun (WGS) entry which is preliminary data.</text>
</comment>
<evidence type="ECO:0000259" key="11">
    <source>
        <dbReference type="PROSITE" id="PS50262"/>
    </source>
</evidence>
<keyword evidence="3 10" id="KW-1133">Transmembrane helix</keyword>
<accession>A0AAE1DIR7</accession>